<dbReference type="AlphaFoldDB" id="A0A5D2HDV0"/>
<evidence type="ECO:0000313" key="1">
    <source>
        <dbReference type="EMBL" id="TYH28417.1"/>
    </source>
</evidence>
<protein>
    <submittedName>
        <fullName evidence="1">Uncharacterized protein</fullName>
    </submittedName>
</protein>
<dbReference type="Proteomes" id="UP000323506">
    <property type="component" value="Chromosome A02"/>
</dbReference>
<gene>
    <name evidence="1" type="ORF">ES288_A02G141400v1</name>
</gene>
<accession>A0A5D2HDV0</accession>
<reference evidence="1 2" key="1">
    <citation type="submission" date="2019-06" db="EMBL/GenBank/DDBJ databases">
        <title>WGS assembly of Gossypium darwinii.</title>
        <authorList>
            <person name="Chen Z.J."/>
            <person name="Sreedasyam A."/>
            <person name="Ando A."/>
            <person name="Song Q."/>
            <person name="De L."/>
            <person name="Hulse-Kemp A."/>
            <person name="Ding M."/>
            <person name="Ye W."/>
            <person name="Kirkbride R."/>
            <person name="Jenkins J."/>
            <person name="Plott C."/>
            <person name="Lovell J."/>
            <person name="Lin Y.-M."/>
            <person name="Vaughn R."/>
            <person name="Liu B."/>
            <person name="Li W."/>
            <person name="Simpson S."/>
            <person name="Scheffler B."/>
            <person name="Saski C."/>
            <person name="Grover C."/>
            <person name="Hu G."/>
            <person name="Conover J."/>
            <person name="Carlson J."/>
            <person name="Shu S."/>
            <person name="Boston L."/>
            <person name="Williams M."/>
            <person name="Peterson D."/>
            <person name="Mcgee K."/>
            <person name="Jones D."/>
            <person name="Wendel J."/>
            <person name="Stelly D."/>
            <person name="Grimwood J."/>
            <person name="Schmutz J."/>
        </authorList>
    </citation>
    <scope>NUCLEOTIDE SEQUENCE [LARGE SCALE GENOMIC DNA]</scope>
    <source>
        <strain evidence="1">1808015.09</strain>
    </source>
</reference>
<organism evidence="1 2">
    <name type="scientific">Gossypium darwinii</name>
    <name type="common">Darwin's cotton</name>
    <name type="synonym">Gossypium barbadense var. darwinii</name>
    <dbReference type="NCBI Taxonomy" id="34276"/>
    <lineage>
        <taxon>Eukaryota</taxon>
        <taxon>Viridiplantae</taxon>
        <taxon>Streptophyta</taxon>
        <taxon>Embryophyta</taxon>
        <taxon>Tracheophyta</taxon>
        <taxon>Spermatophyta</taxon>
        <taxon>Magnoliopsida</taxon>
        <taxon>eudicotyledons</taxon>
        <taxon>Gunneridae</taxon>
        <taxon>Pentapetalae</taxon>
        <taxon>rosids</taxon>
        <taxon>malvids</taxon>
        <taxon>Malvales</taxon>
        <taxon>Malvaceae</taxon>
        <taxon>Malvoideae</taxon>
        <taxon>Gossypium</taxon>
    </lineage>
</organism>
<proteinExistence type="predicted"/>
<name>A0A5D2HDV0_GOSDA</name>
<dbReference type="EMBL" id="CM017689">
    <property type="protein sequence ID" value="TYH28417.1"/>
    <property type="molecule type" value="Genomic_DNA"/>
</dbReference>
<keyword evidence="2" id="KW-1185">Reference proteome</keyword>
<sequence>MVLRRLCRRREGTLRRTFRRRPRPRHEPSMPPLQPRASCQQVWVTTDDLSRWYEVTVKENEMVELKLDDGEEEVMLLPTEFDSHKSICQFCLVGCSLTASIVHFPKMRSTMASLRHPLGSVKISVLGERRYLFKFFHKMNIE</sequence>
<evidence type="ECO:0000313" key="2">
    <source>
        <dbReference type="Proteomes" id="UP000323506"/>
    </source>
</evidence>